<dbReference type="SUPFAM" id="SSF56214">
    <property type="entry name" value="4'-phosphopantetheinyl transferase"/>
    <property type="match status" value="1"/>
</dbReference>
<gene>
    <name evidence="11" type="primary">acpS</name>
    <name evidence="13" type="ORF">E5S68_05975</name>
</gene>
<evidence type="ECO:0000259" key="12">
    <source>
        <dbReference type="Pfam" id="PF01648"/>
    </source>
</evidence>
<dbReference type="NCBIfam" id="TIGR00556">
    <property type="entry name" value="pantethn_trn"/>
    <property type="match status" value="1"/>
</dbReference>
<evidence type="ECO:0000256" key="9">
    <source>
        <dbReference type="ARBA" id="ARBA00023098"/>
    </source>
</evidence>
<comment type="similarity">
    <text evidence="11">Belongs to the P-Pant transferase superfamily. AcpS family.</text>
</comment>
<dbReference type="Pfam" id="PF01648">
    <property type="entry name" value="ACPS"/>
    <property type="match status" value="1"/>
</dbReference>
<keyword evidence="5 11" id="KW-0808">Transferase</keyword>
<dbReference type="HAMAP" id="MF_00101">
    <property type="entry name" value="AcpS"/>
    <property type="match status" value="1"/>
</dbReference>
<keyword evidence="3 11" id="KW-0963">Cytoplasm</keyword>
<evidence type="ECO:0000256" key="3">
    <source>
        <dbReference type="ARBA" id="ARBA00022490"/>
    </source>
</evidence>
<dbReference type="Proteomes" id="UP000297986">
    <property type="component" value="Unassembled WGS sequence"/>
</dbReference>
<keyword evidence="7 11" id="KW-0276">Fatty acid metabolism</keyword>
<feature type="domain" description="4'-phosphopantetheinyl transferase" evidence="12">
    <location>
        <begin position="6"/>
        <end position="92"/>
    </location>
</feature>
<keyword evidence="4 11" id="KW-0444">Lipid biosynthesis</keyword>
<dbReference type="GO" id="GO:0005829">
    <property type="term" value="C:cytosol"/>
    <property type="evidence" value="ECO:0007669"/>
    <property type="project" value="TreeGrafter"/>
</dbReference>
<feature type="binding site" evidence="11">
    <location>
        <position position="8"/>
    </location>
    <ligand>
        <name>Mg(2+)</name>
        <dbReference type="ChEBI" id="CHEBI:18420"/>
    </ligand>
</feature>
<dbReference type="GO" id="GO:0000287">
    <property type="term" value="F:magnesium ion binding"/>
    <property type="evidence" value="ECO:0007669"/>
    <property type="project" value="UniProtKB-UniRule"/>
</dbReference>
<keyword evidence="8 11" id="KW-0460">Magnesium</keyword>
<dbReference type="GO" id="GO:0008897">
    <property type="term" value="F:holo-[acyl-carrier-protein] synthase activity"/>
    <property type="evidence" value="ECO:0007669"/>
    <property type="project" value="UniProtKB-UniRule"/>
</dbReference>
<evidence type="ECO:0000256" key="2">
    <source>
        <dbReference type="ARBA" id="ARBA00010990"/>
    </source>
</evidence>
<dbReference type="InterPro" id="IPR050559">
    <property type="entry name" value="P-Pant_transferase_sf"/>
</dbReference>
<evidence type="ECO:0000313" key="13">
    <source>
        <dbReference type="EMBL" id="TGN92472.1"/>
    </source>
</evidence>
<comment type="catalytic activity">
    <reaction evidence="11">
        <text>apo-[ACP] + CoA = holo-[ACP] + adenosine 3',5'-bisphosphate + H(+)</text>
        <dbReference type="Rhea" id="RHEA:12068"/>
        <dbReference type="Rhea" id="RHEA-COMP:9685"/>
        <dbReference type="Rhea" id="RHEA-COMP:9690"/>
        <dbReference type="ChEBI" id="CHEBI:15378"/>
        <dbReference type="ChEBI" id="CHEBI:29999"/>
        <dbReference type="ChEBI" id="CHEBI:57287"/>
        <dbReference type="ChEBI" id="CHEBI:58343"/>
        <dbReference type="ChEBI" id="CHEBI:64479"/>
        <dbReference type="EC" id="2.7.8.7"/>
    </reaction>
</comment>
<comment type="similarity">
    <text evidence="2">Belongs to the P-Pant transferase superfamily. Gsp/Sfp/HetI/AcpT family.</text>
</comment>
<comment type="subcellular location">
    <subcellularLocation>
        <location evidence="11">Cytoplasm</location>
    </subcellularLocation>
</comment>
<dbReference type="InterPro" id="IPR002582">
    <property type="entry name" value="ACPS"/>
</dbReference>
<protein>
    <recommendedName>
        <fullName evidence="11">Holo-[acyl-carrier-protein] synthase</fullName>
        <shortName evidence="11">Holo-ACP synthase</shortName>
        <ecNumber evidence="11">2.7.8.7</ecNumber>
    </recommendedName>
    <alternativeName>
        <fullName evidence="11">4'-phosphopantetheinyl transferase AcpS</fullName>
    </alternativeName>
</protein>
<evidence type="ECO:0000256" key="1">
    <source>
        <dbReference type="ARBA" id="ARBA00001946"/>
    </source>
</evidence>
<organism evidence="13 14">
    <name type="scientific">Streptococcus rubneri</name>
    <dbReference type="NCBI Taxonomy" id="1234680"/>
    <lineage>
        <taxon>Bacteria</taxon>
        <taxon>Bacillati</taxon>
        <taxon>Bacillota</taxon>
        <taxon>Bacilli</taxon>
        <taxon>Lactobacillales</taxon>
        <taxon>Streptococcaceae</taxon>
        <taxon>Streptococcus</taxon>
    </lineage>
</organism>
<dbReference type="InterPro" id="IPR008278">
    <property type="entry name" value="4-PPantetheinyl_Trfase_dom"/>
</dbReference>
<keyword evidence="14" id="KW-1185">Reference proteome</keyword>
<name>A0A4Z1DUT6_9STRE</name>
<dbReference type="PANTHER" id="PTHR12215">
    <property type="entry name" value="PHOSPHOPANTETHEINE TRANSFERASE"/>
    <property type="match status" value="1"/>
</dbReference>
<accession>A0A4Z1DUT6</accession>
<dbReference type="InterPro" id="IPR037143">
    <property type="entry name" value="4-PPantetheinyl_Trfase_dom_sf"/>
</dbReference>
<dbReference type="Gene3D" id="3.90.470.20">
    <property type="entry name" value="4'-phosphopantetheinyl transferase domain"/>
    <property type="match status" value="1"/>
</dbReference>
<dbReference type="AlphaFoldDB" id="A0A4Z1DUT6"/>
<evidence type="ECO:0000256" key="11">
    <source>
        <dbReference type="HAMAP-Rule" id="MF_00101"/>
    </source>
</evidence>
<dbReference type="NCBIfam" id="TIGR00516">
    <property type="entry name" value="acpS"/>
    <property type="match status" value="1"/>
</dbReference>
<evidence type="ECO:0000256" key="6">
    <source>
        <dbReference type="ARBA" id="ARBA00022723"/>
    </source>
</evidence>
<comment type="function">
    <text evidence="11">Transfers the 4'-phosphopantetheine moiety from coenzyme A to a Ser of acyl-carrier-protein.</text>
</comment>
<keyword evidence="10 11" id="KW-0275">Fatty acid biosynthesis</keyword>
<dbReference type="GO" id="GO:0006633">
    <property type="term" value="P:fatty acid biosynthetic process"/>
    <property type="evidence" value="ECO:0007669"/>
    <property type="project" value="UniProtKB-UniRule"/>
</dbReference>
<evidence type="ECO:0000256" key="4">
    <source>
        <dbReference type="ARBA" id="ARBA00022516"/>
    </source>
</evidence>
<proteinExistence type="inferred from homology"/>
<keyword evidence="6 11" id="KW-0479">Metal-binding</keyword>
<sequence length="123" mass="13785">MIVGHGIDIESIQSIEEAYQRHPRFASKVLTETERARFDQLSGKRKMEYLAGRWSAKEAFSKAWGTGIGPVGFQDLEILTNQKGAPYFSRAPFSGKIWVSISHSGDLVSTSVILEERNESKHT</sequence>
<evidence type="ECO:0000256" key="8">
    <source>
        <dbReference type="ARBA" id="ARBA00022842"/>
    </source>
</evidence>
<dbReference type="EMBL" id="SRRP01000001">
    <property type="protein sequence ID" value="TGN92472.1"/>
    <property type="molecule type" value="Genomic_DNA"/>
</dbReference>
<feature type="binding site" evidence="11">
    <location>
        <position position="58"/>
    </location>
    <ligand>
        <name>Mg(2+)</name>
        <dbReference type="ChEBI" id="CHEBI:18420"/>
    </ligand>
</feature>
<dbReference type="OrthoDB" id="517356at2"/>
<dbReference type="RefSeq" id="WP_135782749.1">
    <property type="nucleotide sequence ID" value="NZ_JADMRL010000001.1"/>
</dbReference>
<evidence type="ECO:0000313" key="14">
    <source>
        <dbReference type="Proteomes" id="UP000297986"/>
    </source>
</evidence>
<dbReference type="EC" id="2.7.8.7" evidence="11"/>
<dbReference type="GO" id="GO:0019878">
    <property type="term" value="P:lysine biosynthetic process via aminoadipic acid"/>
    <property type="evidence" value="ECO:0007669"/>
    <property type="project" value="TreeGrafter"/>
</dbReference>
<reference evidence="13 14" key="1">
    <citation type="submission" date="2019-04" db="EMBL/GenBank/DDBJ databases">
        <title>Genome sequencing of Streptococcus rubneri DSM 26920(T).</title>
        <authorList>
            <person name="Kook J.-K."/>
            <person name="Park S.-N."/>
            <person name="Lim Y.K."/>
        </authorList>
    </citation>
    <scope>NUCLEOTIDE SEQUENCE [LARGE SCALE GENOMIC DNA]</scope>
    <source>
        <strain evidence="13 14">DSM 26920</strain>
    </source>
</reference>
<keyword evidence="9 11" id="KW-0443">Lipid metabolism</keyword>
<dbReference type="PANTHER" id="PTHR12215:SF10">
    <property type="entry name" value="L-AMINOADIPATE-SEMIALDEHYDE DEHYDROGENASE-PHOSPHOPANTETHEINYL TRANSFERASE"/>
    <property type="match status" value="1"/>
</dbReference>
<evidence type="ECO:0000256" key="5">
    <source>
        <dbReference type="ARBA" id="ARBA00022679"/>
    </source>
</evidence>
<comment type="cofactor">
    <cofactor evidence="1 11">
        <name>Mg(2+)</name>
        <dbReference type="ChEBI" id="CHEBI:18420"/>
    </cofactor>
</comment>
<comment type="caution">
    <text evidence="13">The sequence shown here is derived from an EMBL/GenBank/DDBJ whole genome shotgun (WGS) entry which is preliminary data.</text>
</comment>
<dbReference type="InterPro" id="IPR004568">
    <property type="entry name" value="Ppantetheine-prot_Trfase_dom"/>
</dbReference>
<evidence type="ECO:0000256" key="7">
    <source>
        <dbReference type="ARBA" id="ARBA00022832"/>
    </source>
</evidence>
<evidence type="ECO:0000256" key="10">
    <source>
        <dbReference type="ARBA" id="ARBA00023160"/>
    </source>
</evidence>